<accession>A0A6M5UGL3</accession>
<feature type="domain" description="GH26" evidence="6">
    <location>
        <begin position="327"/>
        <end position="673"/>
    </location>
</feature>
<evidence type="ECO:0000256" key="2">
    <source>
        <dbReference type="ARBA" id="ARBA00022801"/>
    </source>
</evidence>
<feature type="signal peptide" evidence="5">
    <location>
        <begin position="1"/>
        <end position="26"/>
    </location>
</feature>
<dbReference type="Proteomes" id="UP000451354">
    <property type="component" value="Chromosome"/>
</dbReference>
<dbReference type="OrthoDB" id="9816550at2"/>
<dbReference type="InterPro" id="IPR017853">
    <property type="entry name" value="GH"/>
</dbReference>
<keyword evidence="3 4" id="KW-0326">Glycosidase</keyword>
<dbReference type="Gene3D" id="3.40.50.1820">
    <property type="entry name" value="alpha/beta hydrolase"/>
    <property type="match status" value="1"/>
</dbReference>
<protein>
    <recommendedName>
        <fullName evidence="6">GH26 domain-containing protein</fullName>
    </recommendedName>
</protein>
<dbReference type="InterPro" id="IPR006311">
    <property type="entry name" value="TAT_signal"/>
</dbReference>
<keyword evidence="1 5" id="KW-0732">Signal</keyword>
<evidence type="ECO:0000313" key="8">
    <source>
        <dbReference type="Proteomes" id="UP000451354"/>
    </source>
</evidence>
<reference evidence="7 8" key="1">
    <citation type="journal article" date="2022" name="Int. J. Syst. Evol. Microbiol.">
        <title>Cellulosimicrobium protaetiae sp. nov., isolated from the gut of the larva of Protaetia brevitarsis seulensis.</title>
        <authorList>
            <person name="Le Han H."/>
            <person name="Nguyen T.T.H."/>
            <person name="Li Z."/>
            <person name="Shin N.R."/>
            <person name="Kim S.G."/>
        </authorList>
    </citation>
    <scope>NUCLEOTIDE SEQUENCE [LARGE SCALE GENOMIC DNA]</scope>
    <source>
        <strain evidence="7 8">BI34</strain>
    </source>
</reference>
<organism evidence="7 8">
    <name type="scientific">Cellulosimicrobium protaetiae</name>
    <dbReference type="NCBI Taxonomy" id="2587808"/>
    <lineage>
        <taxon>Bacteria</taxon>
        <taxon>Bacillati</taxon>
        <taxon>Actinomycetota</taxon>
        <taxon>Actinomycetes</taxon>
        <taxon>Micrococcales</taxon>
        <taxon>Promicromonosporaceae</taxon>
        <taxon>Cellulosimicrobium</taxon>
    </lineage>
</organism>
<dbReference type="EMBL" id="CP052757">
    <property type="protein sequence ID" value="QJW36208.1"/>
    <property type="molecule type" value="Genomic_DNA"/>
</dbReference>
<evidence type="ECO:0000256" key="4">
    <source>
        <dbReference type="PROSITE-ProRule" id="PRU01100"/>
    </source>
</evidence>
<dbReference type="InterPro" id="IPR008979">
    <property type="entry name" value="Galactose-bd-like_sf"/>
</dbReference>
<dbReference type="InterPro" id="IPR050955">
    <property type="entry name" value="Plant_Biomass_Hydrol_Est"/>
</dbReference>
<dbReference type="AlphaFoldDB" id="A0A6M5UGL3"/>
<dbReference type="SUPFAM" id="SSF49785">
    <property type="entry name" value="Galactose-binding domain-like"/>
    <property type="match status" value="1"/>
</dbReference>
<dbReference type="InterPro" id="IPR041172">
    <property type="entry name" value="EstA_Ig-like_N"/>
</dbReference>
<gene>
    <name evidence="7" type="ORF">FIC82_008350</name>
</gene>
<dbReference type="KEGG" id="cprt:FIC82_008350"/>
<feature type="chain" id="PRO_5039585539" description="GH26 domain-containing protein" evidence="5">
    <location>
        <begin position="27"/>
        <end position="1183"/>
    </location>
</feature>
<dbReference type="SUPFAM" id="SSF53474">
    <property type="entry name" value="alpha/beta-Hydrolases"/>
    <property type="match status" value="1"/>
</dbReference>
<dbReference type="RefSeq" id="WP_154798242.1">
    <property type="nucleotide sequence ID" value="NZ_CP052757.1"/>
</dbReference>
<dbReference type="SUPFAM" id="SSF51445">
    <property type="entry name" value="(Trans)glycosidases"/>
    <property type="match status" value="1"/>
</dbReference>
<feature type="active site" description="Proton donor" evidence="4">
    <location>
        <position position="495"/>
    </location>
</feature>
<feature type="active site" description="Nucleophile" evidence="4">
    <location>
        <position position="618"/>
    </location>
</feature>
<name>A0A6M5UGL3_9MICO</name>
<dbReference type="Gene3D" id="3.20.20.80">
    <property type="entry name" value="Glycosidases"/>
    <property type="match status" value="1"/>
</dbReference>
<dbReference type="Pfam" id="PF18435">
    <property type="entry name" value="EstA_Ig_like"/>
    <property type="match status" value="1"/>
</dbReference>
<dbReference type="Gene3D" id="2.60.40.2180">
    <property type="match status" value="1"/>
</dbReference>
<evidence type="ECO:0000256" key="5">
    <source>
        <dbReference type="SAM" id="SignalP"/>
    </source>
</evidence>
<dbReference type="GO" id="GO:0004553">
    <property type="term" value="F:hydrolase activity, hydrolyzing O-glycosyl compounds"/>
    <property type="evidence" value="ECO:0007669"/>
    <property type="project" value="InterPro"/>
</dbReference>
<dbReference type="PANTHER" id="PTHR43037">
    <property type="entry name" value="UNNAMED PRODUCT-RELATED"/>
    <property type="match status" value="1"/>
</dbReference>
<evidence type="ECO:0000256" key="1">
    <source>
        <dbReference type="ARBA" id="ARBA00022729"/>
    </source>
</evidence>
<dbReference type="InterPro" id="IPR029058">
    <property type="entry name" value="AB_hydrolase_fold"/>
</dbReference>
<dbReference type="PANTHER" id="PTHR43037:SF1">
    <property type="entry name" value="BLL1128 PROTEIN"/>
    <property type="match status" value="1"/>
</dbReference>
<dbReference type="Pfam" id="PF02156">
    <property type="entry name" value="Glyco_hydro_26"/>
    <property type="match status" value="1"/>
</dbReference>
<sequence length="1183" mass="126135">MSRRRSRRCATAAAAALSLLATLTLAATPAWSSPGPAAEAAAADPPDDGPVVVTLDDFDGYADDAALSSLYSRNTNGGANTATLVDSPFGTEGEDLGSAMRFDYAFTNGYSGRSRAVDGYWPGLRAVELWITNGTPGQDVLLQLSDGASFEAHLNDVAGFDATSTAPQRVRVPVEDFRPKSGTGTLRTSGIASFALYVNQVGPGTGGTIVVDEIDLLFDVAPPVPEVTFLATELRTDGAGNLLTLLAEHAVVPDGTRVVQATWTSDDLAVLRDATRPEPKGDFRAEGTVGVDLHQVRLFVPAEDGGAGTTFAVDVDTHLEIEVTDLPAPVDVVDYLDAITGTGMLSAMHHDQSYANPAANDVLHQRVANEFGAYPALYSADFLTGQTVPYRENMIDEVRRQWDAGNLVQIMFHVSPPQYTVAQEVQGNWGGDQAHETLPSPNRIYSFLYEDQWDELLTDGTPLNENWKLRLDEYARLLQPLEDAGVTVMLRPFHEMNQHVFWWGGRPGLDGSAGLYRMVHDYLEQEKGLSNIVWVWNVQDLPDDYGFADGDAKFDRYEGLEGGLPEYDANDWSSFSPGADYYDVLSVDFYDVEGYAPRHYEQAQRIAQRDGKPMIVGEAFVFPTQDEIAAQPDWSLTMPWGVRTWNYNTPQAMATFYEHSIGAAGLPRFTTRDNTATPRVTDARVVGVVNPHGYEVAALAVRYSAPLPAGELDPAAFAVRADLDGPTPGTSSDGPRTVVRAFTAAGPDGASSPGQEPAPGEWVVLELDTSDANAAGTFYSGTTQTYDLAAAYSVTQVADVSVGGTTVPASDGPVGASAVDTPVVDEYEAGTWDGPGDAFRYRLFTPHAYRESPDDDTLYPLVLTLHGTGETGTDNAVQLLGNQLSVAFAAPERQASDPAFVLSPQRAPDQDWLTPSGREALVGMVEDLVDRYPVDPDRVYLTGLSRGSRASWPLLTEDGDLFAGALLVAGGESADLTAQITDLPVWVHHAIDDPTAPYGLTLTALEGLERAGAVVTRGEWAGNLPRDKAAAQAQSLWDDARARGSEVLHTAYSPGTTGTPDRLAYPHSSWIPTYSNPVVLDWLFAQSRDGGPSVSVEASARCLAGKAYVAVRATNDGGAPVGITLTTPYGSKTVAAVAPGASAYQSFASRTTAVPAGTATVTVTAGDGATTTLDAPYDATTCG</sequence>
<dbReference type="InterPro" id="IPR022790">
    <property type="entry name" value="GH26_dom"/>
</dbReference>
<keyword evidence="8" id="KW-1185">Reference proteome</keyword>
<evidence type="ECO:0000256" key="3">
    <source>
        <dbReference type="ARBA" id="ARBA00023295"/>
    </source>
</evidence>
<evidence type="ECO:0000259" key="6">
    <source>
        <dbReference type="PROSITE" id="PS51764"/>
    </source>
</evidence>
<dbReference type="PROSITE" id="PS51318">
    <property type="entry name" value="TAT"/>
    <property type="match status" value="1"/>
</dbReference>
<proteinExistence type="inferred from homology"/>
<evidence type="ECO:0000313" key="7">
    <source>
        <dbReference type="EMBL" id="QJW36208.1"/>
    </source>
</evidence>
<keyword evidence="2 4" id="KW-0378">Hydrolase</keyword>
<comment type="similarity">
    <text evidence="4">Belongs to the glycosyl hydrolase 26 family.</text>
</comment>
<dbReference type="PROSITE" id="PS51764">
    <property type="entry name" value="GH26"/>
    <property type="match status" value="1"/>
</dbReference>